<dbReference type="Gene3D" id="2.60.40.10">
    <property type="entry name" value="Immunoglobulins"/>
    <property type="match status" value="1"/>
</dbReference>
<keyword evidence="8" id="KW-1133">Transmembrane helix</keyword>
<keyword evidence="8" id="KW-0472">Membrane</keyword>
<feature type="repeat" description="NHL" evidence="7">
    <location>
        <begin position="773"/>
        <end position="803"/>
    </location>
</feature>
<dbReference type="GO" id="GO:0005737">
    <property type="term" value="C:cytoplasm"/>
    <property type="evidence" value="ECO:0007669"/>
    <property type="project" value="UniProtKB-SubCell"/>
</dbReference>
<feature type="domain" description="HYDIN/VesB/CFA65-like Ig-like" evidence="9">
    <location>
        <begin position="1061"/>
        <end position="1136"/>
    </location>
</feature>
<evidence type="ECO:0000256" key="5">
    <source>
        <dbReference type="ARBA" id="ARBA00023069"/>
    </source>
</evidence>
<dbReference type="Pfam" id="PF22544">
    <property type="entry name" value="HYDIN_VesB_CFA65-like_Ig"/>
    <property type="match status" value="1"/>
</dbReference>
<sequence>MTTEHKGAETCFNTRAACGQLLPETLLMMTPSASCAISIGSLMHTLRRQAGAWMLLLCLAGVIPLHVASAAPSAFGPPNGQGVFDITATVPVVHGAGFFEMSIDPDFGLVVSTKAGIAETSGLVNGSLAVAQFSNPGGIARDTFGNLFIADSGNNSIRMVSSTGLVSTIAGTSTYGFVDGPGFSAQFAFPSAVAVGPDGNVYVSDTNNTCIRKLTRPSVDGAPWMVTTLAGTNTSGFFDGSGSAARFSSPQGLVLDSSGNVYVADAGNHRVRKITPSGGVSTYAGSGSGAGFEDGASTSAAKFNSPYGVVLDSGGNLFVADRLNHRIRKVTPGGIVSTYAGSGTAGFADGSLTSATFNGPVALAMDAFDTLYVSDESNHLIRRVSPENGPDEVTTVAGSGVDGFADARAGLAQFNYPAGLVVTASGDLIVADSENHCLRLITASVAVAAVENPTLPEVKATINPAALEVPPGTYYFRWRAGDWTIQDEGLNRYITTVVPSVVTTAADPVNAGEATFNAKVNPRGLNVTGVKFQYSTDAAFLAPLEAAATSPLPGSGSSDVDVSYVLSYPTTTLPGTIYYFRGVAINDYGTAIATDILSFEVPATSVVTQAATSIIRTGLVQHEATLNATIDPKGSAMTVTFEYSTEPLLFDSWLVSTVVNSPNASGARGLAVESGGHAYYSRRTLHRIDQFPSGPSIGSSTAGFADGDFASARFDHPAAVALYNPDSSTKVLYVADEYNHCIRKIDLIAGTVGTFAGSGIAGFVEGAASSARFLYPTGVAVDAAGNVYVADTGNHRIRKISVGSSIVSTLAGTGVAGLTNGAGTAAQFRSPQALALGSDGAIYLTDTGNHRICKITASNEVISLAGDGTAGFLDDIDSDPDTNSRFSSPNGITVDASGIVYIADSGNHRVRRIAVDGSVTTIAGSGVAGKLDSPVNGTGLIPATATQLSAPAAIAVDGSGNLYVTEEGNNQDLRKITPSTLSTVTVTPDFIAHGDQAAAKATLVLSPATTYYYRAVGDNRLDGVIQGSIESFTTYAEPAIQVYNGATTTVPVLSQPQVTPVDFGIMAIATSNERQFTIANDGGWQLTVSAIQVPAGYSYSGGTGIIPPGESLTFTVALTAPAAGIYEGDIVVTSDDPTRLSFVYPVTGKKVNPPIINSVELRNLTLTPTGATLVADVDPNGAETTFEFEVSPGPDFEGVRVTTVAGATSGYADGTGTSALFDAPKGLVTDSEGNIYVSDTQNHRIRKITEAGVVTTVAGTGTAGFINGPALSAQFDGPTGIAIGSDGTLYVADSNNHRIRAISPAGEVTTYSGTGEGSFTDGLGTASRFFYPMGLAIDAAGILYVADRDNHRIRKVAQDGSVSTLAILGASSAPTGVGVSHDGSVYVADAGDHAILKVTAAGLVTALANSGVGTPTGIAVDDEAGKIYIADQASHVVLKMTLDGTVSNLAGIGDQGTVDNLGTLASFDTPFAVALLKSRTVVVGQLGGSIIRQITPTVIKVPAAALLTDPAGVVSLEITGLDPGIIYYYRAIAVSVGGRTVSTFPHLPIGTAFTLWQIDHFGADAANPLIAGPGASPSGDKISNLMKYALGLDPNVRLQPNDPNLPVLWYDHDTAPGYLTLTVRPDPSVTNVRFFFESSADKVNWSSAGILTTPDGSGNLKGALPYAPPQNPSPNRFLRLGIELLLP</sequence>
<evidence type="ECO:0000256" key="4">
    <source>
        <dbReference type="ARBA" id="ARBA00022737"/>
    </source>
</evidence>
<feature type="repeat" description="NHL" evidence="7">
    <location>
        <begin position="235"/>
        <end position="277"/>
    </location>
</feature>
<evidence type="ECO:0000313" key="10">
    <source>
        <dbReference type="EMBL" id="TDU70685.1"/>
    </source>
</evidence>
<dbReference type="Proteomes" id="UP000295662">
    <property type="component" value="Unassembled WGS sequence"/>
</dbReference>
<dbReference type="Gene3D" id="2.120.10.30">
    <property type="entry name" value="TolB, C-terminal domain"/>
    <property type="match status" value="9"/>
</dbReference>
<comment type="subcellular location">
    <subcellularLocation>
        <location evidence="1">Cell projection</location>
        <location evidence="1">Cilium</location>
    </subcellularLocation>
    <subcellularLocation>
        <location evidence="2">Cytoplasm</location>
    </subcellularLocation>
</comment>
<evidence type="ECO:0000256" key="8">
    <source>
        <dbReference type="SAM" id="Phobius"/>
    </source>
</evidence>
<dbReference type="InterPro" id="IPR053879">
    <property type="entry name" value="HYDIN_VesB_CFA65-like_Ig"/>
</dbReference>
<evidence type="ECO:0000256" key="3">
    <source>
        <dbReference type="ARBA" id="ARBA00022490"/>
    </source>
</evidence>
<dbReference type="InterPro" id="IPR001258">
    <property type="entry name" value="NHL_repeat"/>
</dbReference>
<keyword evidence="4" id="KW-0677">Repeat</keyword>
<feature type="repeat" description="NHL" evidence="7">
    <location>
        <begin position="1274"/>
        <end position="1305"/>
    </location>
</feature>
<evidence type="ECO:0000256" key="2">
    <source>
        <dbReference type="ARBA" id="ARBA00004496"/>
    </source>
</evidence>
<dbReference type="Pfam" id="PF01436">
    <property type="entry name" value="NHL"/>
    <property type="match status" value="10"/>
</dbReference>
<dbReference type="SUPFAM" id="SSF101898">
    <property type="entry name" value="NHL repeat"/>
    <property type="match status" value="1"/>
</dbReference>
<dbReference type="InterPro" id="IPR013783">
    <property type="entry name" value="Ig-like_fold"/>
</dbReference>
<evidence type="ECO:0000256" key="7">
    <source>
        <dbReference type="PROSITE-ProRule" id="PRU00504"/>
    </source>
</evidence>
<reference evidence="10 11" key="1">
    <citation type="submission" date="2019-03" db="EMBL/GenBank/DDBJ databases">
        <title>Genomic Encyclopedia of Archaeal and Bacterial Type Strains, Phase II (KMG-II): from individual species to whole genera.</title>
        <authorList>
            <person name="Goeker M."/>
        </authorList>
    </citation>
    <scope>NUCLEOTIDE SEQUENCE [LARGE SCALE GENOMIC DNA]</scope>
    <source>
        <strain evidence="10 11">ATCC 25309</strain>
    </source>
</reference>
<keyword evidence="8" id="KW-0812">Transmembrane</keyword>
<dbReference type="PROSITE" id="PS51125">
    <property type="entry name" value="NHL"/>
    <property type="match status" value="8"/>
</dbReference>
<dbReference type="OrthoDB" id="5240929at2"/>
<dbReference type="SMART" id="SM00135">
    <property type="entry name" value="LY"/>
    <property type="match status" value="5"/>
</dbReference>
<dbReference type="InterPro" id="IPR011044">
    <property type="entry name" value="Quino_amine_DH_bsu"/>
</dbReference>
<comment type="caution">
    <text evidence="10">The sequence shown here is derived from an EMBL/GenBank/DDBJ whole genome shotgun (WGS) entry which is preliminary data.</text>
</comment>
<dbReference type="EMBL" id="SOCA01000004">
    <property type="protein sequence ID" value="TDU70685.1"/>
    <property type="molecule type" value="Genomic_DNA"/>
</dbReference>
<organism evidence="10 11">
    <name type="scientific">Prosthecobacter fusiformis</name>
    <dbReference type="NCBI Taxonomy" id="48464"/>
    <lineage>
        <taxon>Bacteria</taxon>
        <taxon>Pseudomonadati</taxon>
        <taxon>Verrucomicrobiota</taxon>
        <taxon>Verrucomicrobiia</taxon>
        <taxon>Verrucomicrobiales</taxon>
        <taxon>Verrucomicrobiaceae</taxon>
        <taxon>Prosthecobacter</taxon>
    </lineage>
</organism>
<gene>
    <name evidence="10" type="ORF">EI77_02733</name>
</gene>
<feature type="transmembrane region" description="Helical" evidence="8">
    <location>
        <begin position="52"/>
        <end position="71"/>
    </location>
</feature>
<dbReference type="NCBIfam" id="NF012200">
    <property type="entry name" value="choice_anch_D"/>
    <property type="match status" value="1"/>
</dbReference>
<dbReference type="SUPFAM" id="SSF63825">
    <property type="entry name" value="YWTD domain"/>
    <property type="match status" value="3"/>
</dbReference>
<feature type="repeat" description="NHL" evidence="7">
    <location>
        <begin position="823"/>
        <end position="858"/>
    </location>
</feature>
<dbReference type="InterPro" id="IPR011042">
    <property type="entry name" value="6-blade_b-propeller_TolB-like"/>
</dbReference>
<evidence type="ECO:0000256" key="6">
    <source>
        <dbReference type="ARBA" id="ARBA00023273"/>
    </source>
</evidence>
<dbReference type="SUPFAM" id="SSF50969">
    <property type="entry name" value="YVTN repeat-like/Quinoprotein amine dehydrogenase"/>
    <property type="match status" value="1"/>
</dbReference>
<feature type="repeat" description="NHL" evidence="7">
    <location>
        <begin position="413"/>
        <end position="444"/>
    </location>
</feature>
<dbReference type="InterPro" id="IPR000033">
    <property type="entry name" value="LDLR_classB_rpt"/>
</dbReference>
<dbReference type="PANTHER" id="PTHR13833">
    <property type="match status" value="1"/>
</dbReference>
<proteinExistence type="predicted"/>
<keyword evidence="11" id="KW-1185">Reference proteome</keyword>
<evidence type="ECO:0000256" key="1">
    <source>
        <dbReference type="ARBA" id="ARBA00004138"/>
    </source>
</evidence>
<dbReference type="PANTHER" id="PTHR13833:SF71">
    <property type="entry name" value="NHL DOMAIN-CONTAINING PROTEIN"/>
    <property type="match status" value="1"/>
</dbReference>
<protein>
    <submittedName>
        <fullName evidence="10">NHL repeat-containing protein</fullName>
    </submittedName>
</protein>
<keyword evidence="5" id="KW-0969">Cilium</keyword>
<name>A0A4R7S0K0_9BACT</name>
<feature type="repeat" description="NHL" evidence="7">
    <location>
        <begin position="176"/>
        <end position="217"/>
    </location>
</feature>
<feature type="repeat" description="NHL" evidence="7">
    <location>
        <begin position="1317"/>
        <end position="1359"/>
    </location>
</feature>
<evidence type="ECO:0000259" key="9">
    <source>
        <dbReference type="Pfam" id="PF22544"/>
    </source>
</evidence>
<dbReference type="CDD" id="cd14953">
    <property type="entry name" value="NHL_like_1"/>
    <property type="match status" value="1"/>
</dbReference>
<keyword evidence="3" id="KW-0963">Cytoplasm</keyword>
<evidence type="ECO:0000313" key="11">
    <source>
        <dbReference type="Proteomes" id="UP000295662"/>
    </source>
</evidence>
<accession>A0A4R7S0K0</accession>
<feature type="repeat" description="NHL" evidence="7">
    <location>
        <begin position="886"/>
        <end position="916"/>
    </location>
</feature>
<keyword evidence="6" id="KW-0966">Cell projection</keyword>